<evidence type="ECO:0000313" key="7">
    <source>
        <dbReference type="EMBL" id="EMY04421.1"/>
    </source>
</evidence>
<protein>
    <recommendedName>
        <fullName evidence="2">histidine kinase</fullName>
        <ecNumber evidence="2">2.7.13.3</ecNumber>
    </recommendedName>
</protein>
<dbReference type="PANTHER" id="PTHR43304">
    <property type="entry name" value="PHYTOCHROME-LIKE PROTEIN CPH1"/>
    <property type="match status" value="1"/>
</dbReference>
<proteinExistence type="predicted"/>
<comment type="catalytic activity">
    <reaction evidence="1">
        <text>ATP + protein L-histidine = ADP + protein N-phospho-L-histidine.</text>
        <dbReference type="EC" id="2.7.13.3"/>
    </reaction>
</comment>
<evidence type="ECO:0000256" key="3">
    <source>
        <dbReference type="ARBA" id="ARBA00022553"/>
    </source>
</evidence>
<dbReference type="GO" id="GO:0007165">
    <property type="term" value="P:signal transduction"/>
    <property type="evidence" value="ECO:0007669"/>
    <property type="project" value="UniProtKB-ARBA"/>
</dbReference>
<dbReference type="AlphaFoldDB" id="A0A829D7Q9"/>
<accession>A0A829D7Q9</accession>
<dbReference type="InterPro" id="IPR005467">
    <property type="entry name" value="His_kinase_dom"/>
</dbReference>
<evidence type="ECO:0000256" key="2">
    <source>
        <dbReference type="ARBA" id="ARBA00012438"/>
    </source>
</evidence>
<evidence type="ECO:0000256" key="4">
    <source>
        <dbReference type="ARBA" id="ARBA00022679"/>
    </source>
</evidence>
<dbReference type="EMBL" id="AFJL02000132">
    <property type="protein sequence ID" value="EMY04421.1"/>
    <property type="molecule type" value="Genomic_DNA"/>
</dbReference>
<comment type="caution">
    <text evidence="7">The sequence shown here is derived from an EMBL/GenBank/DDBJ whole genome shotgun (WGS) entry which is preliminary data.</text>
</comment>
<keyword evidence="5" id="KW-0418">Kinase</keyword>
<dbReference type="InterPro" id="IPR036890">
    <property type="entry name" value="HATPase_C_sf"/>
</dbReference>
<dbReference type="PANTHER" id="PTHR43304:SF1">
    <property type="entry name" value="PAC DOMAIN-CONTAINING PROTEIN"/>
    <property type="match status" value="1"/>
</dbReference>
<gene>
    <name evidence="7" type="ORF">LEP1GSC029_4115</name>
</gene>
<dbReference type="SMART" id="SM00387">
    <property type="entry name" value="HATPase_c"/>
    <property type="match status" value="1"/>
</dbReference>
<evidence type="ECO:0000256" key="5">
    <source>
        <dbReference type="ARBA" id="ARBA00022777"/>
    </source>
</evidence>
<dbReference type="InterPro" id="IPR003594">
    <property type="entry name" value="HATPase_dom"/>
</dbReference>
<dbReference type="Proteomes" id="UP000012329">
    <property type="component" value="Unassembled WGS sequence"/>
</dbReference>
<dbReference type="InterPro" id="IPR052162">
    <property type="entry name" value="Sensor_kinase/Photoreceptor"/>
</dbReference>
<dbReference type="Gene3D" id="3.30.565.10">
    <property type="entry name" value="Histidine kinase-like ATPase, C-terminal domain"/>
    <property type="match status" value="1"/>
</dbReference>
<dbReference type="Pfam" id="PF02518">
    <property type="entry name" value="HATPase_c"/>
    <property type="match status" value="1"/>
</dbReference>
<name>A0A829D7Q9_LEPIR</name>
<feature type="domain" description="Histidine kinase" evidence="6">
    <location>
        <begin position="1"/>
        <end position="179"/>
    </location>
</feature>
<dbReference type="GO" id="GO:0004673">
    <property type="term" value="F:protein histidine kinase activity"/>
    <property type="evidence" value="ECO:0007669"/>
    <property type="project" value="UniProtKB-EC"/>
</dbReference>
<dbReference type="InterPro" id="IPR004358">
    <property type="entry name" value="Sig_transdc_His_kin-like_C"/>
</dbReference>
<dbReference type="PROSITE" id="PS50109">
    <property type="entry name" value="HIS_KIN"/>
    <property type="match status" value="1"/>
</dbReference>
<dbReference type="EC" id="2.7.13.3" evidence="2"/>
<dbReference type="FunFam" id="3.30.565.10:FF:000006">
    <property type="entry name" value="Sensor histidine kinase WalK"/>
    <property type="match status" value="1"/>
</dbReference>
<sequence length="182" mass="20701">MYSSACRLSNLIEGLLSYSRIKSKSKPFQFLDLSSVLKDVIGDLEIYIKERNANVVDSKLGYAWCDPSQMGTVFQNLIKNGIKFNRSERPEVIVQCVAHPSEPNWIQISFSDNGIGFDKKHEDKIFTIFQRLHNREDYEGNGIGLAVCKKIIELHGGRIYAKSTLRKGSTFYLEFPGKLESD</sequence>
<evidence type="ECO:0000259" key="6">
    <source>
        <dbReference type="PROSITE" id="PS50109"/>
    </source>
</evidence>
<organism evidence="7 8">
    <name type="scientific">Leptospira interrogans str. 2002000626</name>
    <dbReference type="NCBI Taxonomy" id="996803"/>
    <lineage>
        <taxon>Bacteria</taxon>
        <taxon>Pseudomonadati</taxon>
        <taxon>Spirochaetota</taxon>
        <taxon>Spirochaetia</taxon>
        <taxon>Leptospirales</taxon>
        <taxon>Leptospiraceae</taxon>
        <taxon>Leptospira</taxon>
    </lineage>
</organism>
<evidence type="ECO:0000313" key="8">
    <source>
        <dbReference type="Proteomes" id="UP000012329"/>
    </source>
</evidence>
<keyword evidence="4" id="KW-0808">Transferase</keyword>
<evidence type="ECO:0000256" key="1">
    <source>
        <dbReference type="ARBA" id="ARBA00000085"/>
    </source>
</evidence>
<dbReference type="PRINTS" id="PR00344">
    <property type="entry name" value="BCTRLSENSOR"/>
</dbReference>
<dbReference type="SUPFAM" id="SSF55874">
    <property type="entry name" value="ATPase domain of HSP90 chaperone/DNA topoisomerase II/histidine kinase"/>
    <property type="match status" value="1"/>
</dbReference>
<reference evidence="7 8" key="1">
    <citation type="submission" date="2013-02" db="EMBL/GenBank/DDBJ databases">
        <authorList>
            <person name="Harkins D.M."/>
            <person name="Durkin A.S."/>
            <person name="Brinkac L.M."/>
            <person name="Haft D.H."/>
            <person name="Selengut J.D."/>
            <person name="Sanka R."/>
            <person name="DePew J."/>
            <person name="Purushe J."/>
            <person name="Whelen A.C."/>
            <person name="Vinetz J.M."/>
            <person name="Sutton G.G."/>
            <person name="Nierman W.C."/>
            <person name="Fouts D.E."/>
        </authorList>
    </citation>
    <scope>NUCLEOTIDE SEQUENCE [LARGE SCALE GENOMIC DNA]</scope>
    <source>
        <strain evidence="7 8">2002000626</strain>
    </source>
</reference>
<keyword evidence="3" id="KW-0597">Phosphoprotein</keyword>